<dbReference type="SUPFAM" id="SSF55874">
    <property type="entry name" value="ATPase domain of HSP90 chaperone/DNA topoisomerase II/histidine kinase"/>
    <property type="match status" value="1"/>
</dbReference>
<dbReference type="InterPro" id="IPR005467">
    <property type="entry name" value="His_kinase_dom"/>
</dbReference>
<feature type="region of interest" description="Disordered" evidence="8">
    <location>
        <begin position="609"/>
        <end position="650"/>
    </location>
</feature>
<keyword evidence="13" id="KW-1185">Reference proteome</keyword>
<dbReference type="InterPro" id="IPR036890">
    <property type="entry name" value="HATPase_C_sf"/>
</dbReference>
<dbReference type="Pfam" id="PF00672">
    <property type="entry name" value="HAMP"/>
    <property type="match status" value="1"/>
</dbReference>
<dbReference type="InterPro" id="IPR025908">
    <property type="entry name" value="Sensor_TM1"/>
</dbReference>
<evidence type="ECO:0000256" key="8">
    <source>
        <dbReference type="SAM" id="MobiDB-lite"/>
    </source>
</evidence>
<dbReference type="CDD" id="cd06225">
    <property type="entry name" value="HAMP"/>
    <property type="match status" value="1"/>
</dbReference>
<dbReference type="SUPFAM" id="SSF47384">
    <property type="entry name" value="Homodimeric domain of signal transducing histidine kinase"/>
    <property type="match status" value="1"/>
</dbReference>
<dbReference type="KEGG" id="fil:BN1229_v1_1754"/>
<reference evidence="13" key="1">
    <citation type="submission" date="2015-02" db="EMBL/GenBank/DDBJ databases">
        <authorList>
            <person name="Chooi Y.-H."/>
        </authorList>
    </citation>
    <scope>NUCLEOTIDE SEQUENCE [LARGE SCALE GENOMIC DNA]</scope>
    <source>
        <strain evidence="13">strain Y</strain>
    </source>
</reference>
<evidence type="ECO:0000256" key="9">
    <source>
        <dbReference type="SAM" id="Phobius"/>
    </source>
</evidence>
<dbReference type="InterPro" id="IPR036097">
    <property type="entry name" value="HisK_dim/P_sf"/>
</dbReference>
<dbReference type="InterPro" id="IPR050736">
    <property type="entry name" value="Sensor_HK_Regulatory"/>
</dbReference>
<name>A0A0D6JE66_9HYPH</name>
<dbReference type="Pfam" id="PF13756">
    <property type="entry name" value="Stimulus_sens_1"/>
    <property type="match status" value="1"/>
</dbReference>
<evidence type="ECO:0000256" key="3">
    <source>
        <dbReference type="ARBA" id="ARBA00012438"/>
    </source>
</evidence>
<dbReference type="KEGG" id="fiy:BN1229_v1_1757"/>
<dbReference type="SMART" id="SM00387">
    <property type="entry name" value="HATPase_c"/>
    <property type="match status" value="1"/>
</dbReference>
<dbReference type="InterPro" id="IPR025919">
    <property type="entry name" value="Stimulus_sens_dom"/>
</dbReference>
<proteinExistence type="predicted"/>
<dbReference type="Pfam" id="PF02518">
    <property type="entry name" value="HATPase_c"/>
    <property type="match status" value="1"/>
</dbReference>
<dbReference type="PROSITE" id="PS50885">
    <property type="entry name" value="HAMP"/>
    <property type="match status" value="1"/>
</dbReference>
<keyword evidence="9" id="KW-1133">Transmembrane helix</keyword>
<comment type="subcellular location">
    <subcellularLocation>
        <location evidence="2">Membrane</location>
    </subcellularLocation>
</comment>
<dbReference type="PANTHER" id="PTHR43711">
    <property type="entry name" value="TWO-COMPONENT HISTIDINE KINASE"/>
    <property type="match status" value="1"/>
</dbReference>
<feature type="transmembrane region" description="Helical" evidence="9">
    <location>
        <begin position="327"/>
        <end position="346"/>
    </location>
</feature>
<evidence type="ECO:0000259" key="11">
    <source>
        <dbReference type="PROSITE" id="PS50885"/>
    </source>
</evidence>
<keyword evidence="5 12" id="KW-0808">Transferase</keyword>
<dbReference type="InterPro" id="IPR003660">
    <property type="entry name" value="HAMP_dom"/>
</dbReference>
<dbReference type="Gene3D" id="1.10.287.130">
    <property type="match status" value="1"/>
</dbReference>
<keyword evidence="9" id="KW-0812">Transmembrane</keyword>
<feature type="domain" description="Histidine kinase" evidence="10">
    <location>
        <begin position="410"/>
        <end position="637"/>
    </location>
</feature>
<keyword evidence="4" id="KW-0597">Phosphoprotein</keyword>
<dbReference type="AlphaFoldDB" id="A0A0D6JE66"/>
<sequence>MAFGGDREASGNWLMGVRDSVQRHVMSLPDLARPALENLPERSGLNTIPVPGRVKSFFAAFRKGGPVRRALVDWFNRQPLVRFISASLLRRIMVSNLLGFVILFGGMVYLSFNSGWLINAKREALRIQGQIIAAAIAGEAKIERGMIVVDPDRLPTDKNARIPFRDDGFAALELSISPEKVAPIFRRLTQPTSTRARIYDRSGNLVVDTDDLLKPGQIKRLAVQETTETEAERPTTKDFWTRLQHWLIDKEVQVYKEIGSANGKYYPEVRQALQGDDAAMLLLNAKGQQIVSIAVPIQRMNTVLGVLLLSSPPGEVDKILSDWRDGLWPLAGIALVASILTGFMLARTVAGPMKRLSESAEHVSRDIKARQSLPAFTGRKDEVGQMASAFGAMTESLYRRIESSEKFAADVAHELKNPLTAASSTAQALTYAKTDEQRDMLVEQIQGELTRLSRLITDVSRASRLDAELALQSQEPVDLSEILSQVLSIFQDKAEKYDCKLKFILDDPEARGLIVNGNAGRLAQVFTNLVDNAISFSPSGGSVVVKAIAMGGQIEIRVEDDGCGIEEDKLETIFSRFYTYRPTEHSSRGSNSGLGLSISREIIMAHSGTISAENRPSADPNAGPLGSRFTVRLPTQEPPARGGKTSGRRA</sequence>
<dbReference type="PROSITE" id="PS50109">
    <property type="entry name" value="HIS_KIN"/>
    <property type="match status" value="1"/>
</dbReference>
<organism evidence="12 13">
    <name type="scientific">Candidatus Filomicrobium marinum</name>
    <dbReference type="NCBI Taxonomy" id="1608628"/>
    <lineage>
        <taxon>Bacteria</taxon>
        <taxon>Pseudomonadati</taxon>
        <taxon>Pseudomonadota</taxon>
        <taxon>Alphaproteobacteria</taxon>
        <taxon>Hyphomicrobiales</taxon>
        <taxon>Hyphomicrobiaceae</taxon>
        <taxon>Filomicrobium</taxon>
    </lineage>
</organism>
<evidence type="ECO:0000256" key="1">
    <source>
        <dbReference type="ARBA" id="ARBA00000085"/>
    </source>
</evidence>
<evidence type="ECO:0000256" key="2">
    <source>
        <dbReference type="ARBA" id="ARBA00004370"/>
    </source>
</evidence>
<dbReference type="Pfam" id="PF00512">
    <property type="entry name" value="HisKA"/>
    <property type="match status" value="1"/>
</dbReference>
<dbReference type="InterPro" id="IPR004358">
    <property type="entry name" value="Sig_transdc_His_kin-like_C"/>
</dbReference>
<dbReference type="CDD" id="cd00075">
    <property type="entry name" value="HATPase"/>
    <property type="match status" value="1"/>
</dbReference>
<dbReference type="SMART" id="SM00304">
    <property type="entry name" value="HAMP"/>
    <property type="match status" value="1"/>
</dbReference>
<evidence type="ECO:0000256" key="4">
    <source>
        <dbReference type="ARBA" id="ARBA00022553"/>
    </source>
</evidence>
<dbReference type="GO" id="GO:0016020">
    <property type="term" value="C:membrane"/>
    <property type="evidence" value="ECO:0007669"/>
    <property type="project" value="UniProtKB-SubCell"/>
</dbReference>
<keyword evidence="7" id="KW-0902">Two-component regulatory system</keyword>
<dbReference type="RefSeq" id="WP_052743786.1">
    <property type="nucleotide sequence ID" value="NZ_LN829118.1"/>
</dbReference>
<dbReference type="EC" id="2.7.13.3" evidence="3"/>
<dbReference type="PRINTS" id="PR00344">
    <property type="entry name" value="BCTRLSENSOR"/>
</dbReference>
<dbReference type="GO" id="GO:0000155">
    <property type="term" value="F:phosphorelay sensor kinase activity"/>
    <property type="evidence" value="ECO:0007669"/>
    <property type="project" value="InterPro"/>
</dbReference>
<dbReference type="PANTHER" id="PTHR43711:SF1">
    <property type="entry name" value="HISTIDINE KINASE 1"/>
    <property type="match status" value="1"/>
</dbReference>
<evidence type="ECO:0000256" key="7">
    <source>
        <dbReference type="ARBA" id="ARBA00023012"/>
    </source>
</evidence>
<dbReference type="OrthoDB" id="9805942at2"/>
<feature type="domain" description="HAMP" evidence="11">
    <location>
        <begin position="347"/>
        <end position="402"/>
    </location>
</feature>
<evidence type="ECO:0000256" key="5">
    <source>
        <dbReference type="ARBA" id="ARBA00022679"/>
    </source>
</evidence>
<protein>
    <recommendedName>
        <fullName evidence="3">histidine kinase</fullName>
        <ecNumber evidence="3">2.7.13.3</ecNumber>
    </recommendedName>
</protein>
<dbReference type="Proteomes" id="UP000033187">
    <property type="component" value="Chromosome 1"/>
</dbReference>
<evidence type="ECO:0000256" key="6">
    <source>
        <dbReference type="ARBA" id="ARBA00022777"/>
    </source>
</evidence>
<comment type="catalytic activity">
    <reaction evidence="1">
        <text>ATP + protein L-histidine = ADP + protein N-phospho-L-histidine.</text>
        <dbReference type="EC" id="2.7.13.3"/>
    </reaction>
</comment>
<dbReference type="CDD" id="cd00082">
    <property type="entry name" value="HisKA"/>
    <property type="match status" value="1"/>
</dbReference>
<dbReference type="SMART" id="SM00388">
    <property type="entry name" value="HisKA"/>
    <property type="match status" value="1"/>
</dbReference>
<dbReference type="Gene3D" id="3.30.565.10">
    <property type="entry name" value="Histidine kinase-like ATPase, C-terminal domain"/>
    <property type="match status" value="1"/>
</dbReference>
<dbReference type="InterPro" id="IPR003661">
    <property type="entry name" value="HisK_dim/P_dom"/>
</dbReference>
<feature type="transmembrane region" description="Helical" evidence="9">
    <location>
        <begin position="92"/>
        <end position="112"/>
    </location>
</feature>
<evidence type="ECO:0000313" key="13">
    <source>
        <dbReference type="Proteomes" id="UP000033187"/>
    </source>
</evidence>
<accession>A0A0D6JE66</accession>
<keyword evidence="6" id="KW-0418">Kinase</keyword>
<dbReference type="EMBL" id="LN829119">
    <property type="protein sequence ID" value="CPR18544.1"/>
    <property type="molecule type" value="Genomic_DNA"/>
</dbReference>
<dbReference type="Pfam" id="PF13755">
    <property type="entry name" value="Sensor_TM1"/>
    <property type="match status" value="1"/>
</dbReference>
<gene>
    <name evidence="12" type="primary">chvG</name>
    <name evidence="12" type="ORF">YBN1229_v1_1757</name>
</gene>
<evidence type="ECO:0000259" key="10">
    <source>
        <dbReference type="PROSITE" id="PS50109"/>
    </source>
</evidence>
<dbReference type="InterPro" id="IPR003594">
    <property type="entry name" value="HATPase_dom"/>
</dbReference>
<evidence type="ECO:0000313" key="12">
    <source>
        <dbReference type="EMBL" id="CPR18544.1"/>
    </source>
</evidence>
<dbReference type="Gene3D" id="6.10.340.10">
    <property type="match status" value="1"/>
</dbReference>
<keyword evidence="9" id="KW-0472">Membrane</keyword>